<dbReference type="Proteomes" id="UP000708208">
    <property type="component" value="Unassembled WGS sequence"/>
</dbReference>
<dbReference type="Pfam" id="PF00098">
    <property type="entry name" value="zf-CCHC"/>
    <property type="match status" value="1"/>
</dbReference>
<dbReference type="SMART" id="SM00343">
    <property type="entry name" value="ZnF_C2HC"/>
    <property type="match status" value="1"/>
</dbReference>
<dbReference type="EMBL" id="CAJVCH010535946">
    <property type="protein sequence ID" value="CAG7825360.1"/>
    <property type="molecule type" value="Genomic_DNA"/>
</dbReference>
<keyword evidence="1" id="KW-0862">Zinc</keyword>
<dbReference type="GO" id="GO:0003676">
    <property type="term" value="F:nucleic acid binding"/>
    <property type="evidence" value="ECO:0007669"/>
    <property type="project" value="InterPro"/>
</dbReference>
<evidence type="ECO:0000313" key="4">
    <source>
        <dbReference type="Proteomes" id="UP000708208"/>
    </source>
</evidence>
<reference evidence="3" key="1">
    <citation type="submission" date="2021-06" db="EMBL/GenBank/DDBJ databases">
        <authorList>
            <person name="Hodson N. C."/>
            <person name="Mongue J. A."/>
            <person name="Jaron S. K."/>
        </authorList>
    </citation>
    <scope>NUCLEOTIDE SEQUENCE</scope>
</reference>
<comment type="caution">
    <text evidence="3">The sequence shown here is derived from an EMBL/GenBank/DDBJ whole genome shotgun (WGS) entry which is preliminary data.</text>
</comment>
<feature type="non-terminal residue" evidence="3">
    <location>
        <position position="157"/>
    </location>
</feature>
<keyword evidence="1" id="KW-0863">Zinc-finger</keyword>
<dbReference type="InterPro" id="IPR001878">
    <property type="entry name" value="Znf_CCHC"/>
</dbReference>
<evidence type="ECO:0000313" key="3">
    <source>
        <dbReference type="EMBL" id="CAG7825360.1"/>
    </source>
</evidence>
<name>A0A8J2PXA5_9HEXA</name>
<accession>A0A8J2PXA5</accession>
<dbReference type="AlphaFoldDB" id="A0A8J2PXA5"/>
<dbReference type="GO" id="GO:0008270">
    <property type="term" value="F:zinc ion binding"/>
    <property type="evidence" value="ECO:0007669"/>
    <property type="project" value="UniProtKB-KW"/>
</dbReference>
<proteinExistence type="predicted"/>
<keyword evidence="4" id="KW-1185">Reference proteome</keyword>
<feature type="non-terminal residue" evidence="3">
    <location>
        <position position="1"/>
    </location>
</feature>
<evidence type="ECO:0000259" key="2">
    <source>
        <dbReference type="PROSITE" id="PS50158"/>
    </source>
</evidence>
<protein>
    <recommendedName>
        <fullName evidence="2">CCHC-type domain-containing protein</fullName>
    </recommendedName>
</protein>
<keyword evidence="1" id="KW-0479">Metal-binding</keyword>
<sequence>KQLISFFAGDLTNDERLIQIANRKQKPGEDFATFALEIYYMFEPIQPPKSEAERCQYIIENSHHSIRSRLRIFSKASLKLQLLLEKERQIRRDLDAGDDYFQKDSTVNNVSATAPKKGADLPQVEELNDPKVDNISPRLCHRCKKPGHIAKDCYSRL</sequence>
<gene>
    <name evidence="3" type="ORF">AFUS01_LOCUS35474</name>
</gene>
<feature type="domain" description="CCHC-type" evidence="2">
    <location>
        <begin position="140"/>
        <end position="153"/>
    </location>
</feature>
<dbReference type="PROSITE" id="PS50158">
    <property type="entry name" value="ZF_CCHC"/>
    <property type="match status" value="1"/>
</dbReference>
<organism evidence="3 4">
    <name type="scientific">Allacma fusca</name>
    <dbReference type="NCBI Taxonomy" id="39272"/>
    <lineage>
        <taxon>Eukaryota</taxon>
        <taxon>Metazoa</taxon>
        <taxon>Ecdysozoa</taxon>
        <taxon>Arthropoda</taxon>
        <taxon>Hexapoda</taxon>
        <taxon>Collembola</taxon>
        <taxon>Symphypleona</taxon>
        <taxon>Sminthuridae</taxon>
        <taxon>Allacma</taxon>
    </lineage>
</organism>
<evidence type="ECO:0000256" key="1">
    <source>
        <dbReference type="PROSITE-ProRule" id="PRU00047"/>
    </source>
</evidence>